<feature type="binding site" evidence="19">
    <location>
        <position position="129"/>
    </location>
    <ligand>
        <name>ATP</name>
        <dbReference type="ChEBI" id="CHEBI:30616"/>
        <label>1</label>
    </ligand>
</feature>
<keyword evidence="13 19" id="KW-0665">Pyrimidine biosynthesis</keyword>
<feature type="domain" description="ATP-grasp" evidence="20">
    <location>
        <begin position="714"/>
        <end position="905"/>
    </location>
</feature>
<proteinExistence type="inferred from homology"/>
<evidence type="ECO:0000256" key="9">
    <source>
        <dbReference type="ARBA" id="ARBA00022737"/>
    </source>
</evidence>
<evidence type="ECO:0000256" key="12">
    <source>
        <dbReference type="ARBA" id="ARBA00022842"/>
    </source>
</evidence>
<gene>
    <name evidence="19 22" type="primary">carB</name>
    <name evidence="22" type="ORF">EWH12_08770</name>
</gene>
<evidence type="ECO:0000256" key="16">
    <source>
        <dbReference type="ARBA" id="ARBA00048816"/>
    </source>
</evidence>
<evidence type="ECO:0000256" key="8">
    <source>
        <dbReference type="ARBA" id="ARBA00022723"/>
    </source>
</evidence>
<feature type="binding site" evidence="19">
    <location>
        <position position="299"/>
    </location>
    <ligand>
        <name>Mn(2+)</name>
        <dbReference type="ChEBI" id="CHEBI:29035"/>
        <label>2</label>
    </ligand>
</feature>
<evidence type="ECO:0000313" key="23">
    <source>
        <dbReference type="Proteomes" id="UP000291572"/>
    </source>
</evidence>
<evidence type="ECO:0000256" key="13">
    <source>
        <dbReference type="ARBA" id="ARBA00022975"/>
    </source>
</evidence>
<dbReference type="PROSITE" id="PS00866">
    <property type="entry name" value="CPSASE_1"/>
    <property type="match status" value="1"/>
</dbReference>
<dbReference type="PROSITE" id="PS51257">
    <property type="entry name" value="PROKAR_LIPOPROTEIN"/>
    <property type="match status" value="1"/>
</dbReference>
<comment type="catalytic activity">
    <reaction evidence="16 19">
        <text>hydrogencarbonate + L-glutamine + 2 ATP + H2O = carbamoyl phosphate + L-glutamate + 2 ADP + phosphate + 2 H(+)</text>
        <dbReference type="Rhea" id="RHEA:18633"/>
        <dbReference type="ChEBI" id="CHEBI:15377"/>
        <dbReference type="ChEBI" id="CHEBI:15378"/>
        <dbReference type="ChEBI" id="CHEBI:17544"/>
        <dbReference type="ChEBI" id="CHEBI:29985"/>
        <dbReference type="ChEBI" id="CHEBI:30616"/>
        <dbReference type="ChEBI" id="CHEBI:43474"/>
        <dbReference type="ChEBI" id="CHEBI:58228"/>
        <dbReference type="ChEBI" id="CHEBI:58359"/>
        <dbReference type="ChEBI" id="CHEBI:456216"/>
        <dbReference type="EC" id="6.3.5.5"/>
    </reaction>
</comment>
<dbReference type="PRINTS" id="PR00098">
    <property type="entry name" value="CPSASE"/>
</dbReference>
<feature type="binding site" evidence="19">
    <location>
        <position position="876"/>
    </location>
    <ligand>
        <name>Mg(2+)</name>
        <dbReference type="ChEBI" id="CHEBI:18420"/>
        <label>4</label>
    </ligand>
</feature>
<feature type="binding site" evidence="19">
    <location>
        <position position="299"/>
    </location>
    <ligand>
        <name>ATP</name>
        <dbReference type="ChEBI" id="CHEBI:30616"/>
        <label>1</label>
    </ligand>
</feature>
<evidence type="ECO:0000259" key="20">
    <source>
        <dbReference type="PROSITE" id="PS50975"/>
    </source>
</evidence>
<evidence type="ECO:0000256" key="1">
    <source>
        <dbReference type="ARBA" id="ARBA00001936"/>
    </source>
</evidence>
<comment type="subunit">
    <text evidence="18 19">Composed of two chains; the small (or glutamine) chain promotes the hydrolysis of glutamine to ammonia, which is used by the large (or ammonia) chain to synthesize carbamoyl phosphate. Tetramer of heterodimers (alpha,beta)4.</text>
</comment>
<feature type="binding site" evidence="19">
    <location>
        <position position="175"/>
    </location>
    <ligand>
        <name>ATP</name>
        <dbReference type="ChEBI" id="CHEBI:30616"/>
        <label>1</label>
    </ligand>
</feature>
<dbReference type="FunFam" id="3.40.50.20:FF:000003">
    <property type="entry name" value="Carbamoyl-phosphate synthase large chain"/>
    <property type="match status" value="1"/>
</dbReference>
<dbReference type="Pfam" id="PF02142">
    <property type="entry name" value="MGS"/>
    <property type="match status" value="1"/>
</dbReference>
<dbReference type="UniPathway" id="UPA00068">
    <property type="reaction ID" value="UER00171"/>
</dbReference>
<evidence type="ECO:0000256" key="19">
    <source>
        <dbReference type="HAMAP-Rule" id="MF_01210"/>
    </source>
</evidence>
<dbReference type="GO" id="GO:0005524">
    <property type="term" value="F:ATP binding"/>
    <property type="evidence" value="ECO:0007669"/>
    <property type="project" value="UniProtKB-UniRule"/>
</dbReference>
<feature type="binding site" evidence="19">
    <location>
        <position position="876"/>
    </location>
    <ligand>
        <name>ATP</name>
        <dbReference type="ChEBI" id="CHEBI:30616"/>
        <label>2</label>
    </ligand>
</feature>
<feature type="binding site" evidence="19">
    <location>
        <position position="791"/>
    </location>
    <ligand>
        <name>ATP</name>
        <dbReference type="ChEBI" id="CHEBI:30616"/>
        <label>2</label>
    </ligand>
</feature>
<feature type="binding site" evidence="19">
    <location>
        <position position="876"/>
    </location>
    <ligand>
        <name>Mg(2+)</name>
        <dbReference type="ChEBI" id="CHEBI:18420"/>
        <label>3</label>
    </ligand>
</feature>
<feature type="binding site" evidence="19">
    <location>
        <position position="210"/>
    </location>
    <ligand>
        <name>ATP</name>
        <dbReference type="ChEBI" id="CHEBI:30616"/>
        <label>1</label>
    </ligand>
</feature>
<feature type="binding site" evidence="19">
    <location>
        <position position="299"/>
    </location>
    <ligand>
        <name>Mg(2+)</name>
        <dbReference type="ChEBI" id="CHEBI:18420"/>
        <label>2</label>
    </ligand>
</feature>
<dbReference type="InterPro" id="IPR036914">
    <property type="entry name" value="MGS-like_dom_sf"/>
</dbReference>
<feature type="binding site" evidence="19">
    <location>
        <position position="301"/>
    </location>
    <ligand>
        <name>Mn(2+)</name>
        <dbReference type="ChEBI" id="CHEBI:29035"/>
        <label>2</label>
    </ligand>
</feature>
<comment type="similarity">
    <text evidence="4 19">Belongs to the CarB family.</text>
</comment>
<feature type="binding site" evidence="19">
    <location>
        <position position="285"/>
    </location>
    <ligand>
        <name>Mg(2+)</name>
        <dbReference type="ChEBI" id="CHEBI:18420"/>
        <label>1</label>
    </ligand>
</feature>
<dbReference type="SUPFAM" id="SSF56059">
    <property type="entry name" value="Glutathione synthetase ATP-binding domain-like"/>
    <property type="match status" value="2"/>
</dbReference>
<comment type="domain">
    <text evidence="19">The large subunit is composed of 2 ATP-grasp domains that are involved in binding the 2 ATP molecules needed for carbamoyl phosphate synthesis. The N-terminal ATP-grasp domain (referred to as the carboxyphosphate synthetic component) catalyzes the ATP-dependent phosphorylation of hydrogencarbonate to carboxyphosphate and the subsequent nucleophilic attack by ammonia to form a carbamate intermediate. The C-terminal ATP-grasp domain (referred to as the carbamoyl phosphate synthetic component) then catalyzes the phosphorylation of carbamate with the second ATP to form the end product carbamoyl phosphate. The reactive and unstable enzyme intermediates are sequentially channeled from one active site to the next through the interior of the protein over a distance of at least 96 A.</text>
</comment>
<comment type="caution">
    <text evidence="19">Lacks conserved residue(s) required for the propagation of feature annotation.</text>
</comment>
<dbReference type="HAMAP" id="MF_01210_A">
    <property type="entry name" value="CPSase_L_chain_A"/>
    <property type="match status" value="1"/>
</dbReference>
<feature type="binding site" evidence="19">
    <location>
        <position position="878"/>
    </location>
    <ligand>
        <name>Mg(2+)</name>
        <dbReference type="ChEBI" id="CHEBI:18420"/>
        <label>4</label>
    </ligand>
</feature>
<dbReference type="Gene3D" id="3.40.50.1380">
    <property type="entry name" value="Methylglyoxal synthase-like domain"/>
    <property type="match status" value="1"/>
</dbReference>
<feature type="binding site" evidence="19">
    <location>
        <position position="796"/>
    </location>
    <ligand>
        <name>ATP</name>
        <dbReference type="ChEBI" id="CHEBI:30616"/>
        <label>2</label>
    </ligand>
</feature>
<comment type="caution">
    <text evidence="22">The sequence shown here is derived from an EMBL/GenBank/DDBJ whole genome shotgun (WGS) entry which is preliminary data.</text>
</comment>
<dbReference type="FunFam" id="3.30.1490.20:FF:000001">
    <property type="entry name" value="Carbamoyl-phosphate synthase large chain"/>
    <property type="match status" value="1"/>
</dbReference>
<dbReference type="Pfam" id="PF02786">
    <property type="entry name" value="CPSase_L_D2"/>
    <property type="match status" value="2"/>
</dbReference>
<evidence type="ECO:0000259" key="21">
    <source>
        <dbReference type="PROSITE" id="PS51855"/>
    </source>
</evidence>
<feature type="domain" description="MGS-like" evidence="21">
    <location>
        <begin position="972"/>
        <end position="1111"/>
    </location>
</feature>
<name>A0A8G1ZGT8_9SPHN</name>
<feature type="binding site" evidence="19">
    <location>
        <position position="823"/>
    </location>
    <ligand>
        <name>ATP</name>
        <dbReference type="ChEBI" id="CHEBI:30616"/>
        <label>2</label>
    </ligand>
</feature>
<dbReference type="Proteomes" id="UP000291572">
    <property type="component" value="Unassembled WGS sequence"/>
</dbReference>
<comment type="cofactor">
    <cofactor evidence="1">
        <name>Mn(2+)</name>
        <dbReference type="ChEBI" id="CHEBI:29035"/>
    </cofactor>
</comment>
<dbReference type="AlphaFoldDB" id="A0A8G1ZGT8"/>
<feature type="region of interest" description="Allosteric domain" evidence="19">
    <location>
        <begin position="972"/>
        <end position="1111"/>
    </location>
</feature>
<feature type="binding site" evidence="19">
    <location>
        <position position="243"/>
    </location>
    <ligand>
        <name>ATP</name>
        <dbReference type="ChEBI" id="CHEBI:30616"/>
        <label>1</label>
    </ligand>
</feature>
<comment type="catalytic activity">
    <reaction evidence="15 19">
        <text>hydrogencarbonate + NH4(+) + 2 ATP = carbamoyl phosphate + 2 ADP + phosphate + 2 H(+)</text>
        <dbReference type="Rhea" id="RHEA:18029"/>
        <dbReference type="ChEBI" id="CHEBI:15378"/>
        <dbReference type="ChEBI" id="CHEBI:17544"/>
        <dbReference type="ChEBI" id="CHEBI:28938"/>
        <dbReference type="ChEBI" id="CHEBI:30616"/>
        <dbReference type="ChEBI" id="CHEBI:43474"/>
        <dbReference type="ChEBI" id="CHEBI:58228"/>
        <dbReference type="ChEBI" id="CHEBI:456216"/>
        <dbReference type="EC" id="6.3.4.16"/>
    </reaction>
</comment>
<dbReference type="InterPro" id="IPR005479">
    <property type="entry name" value="CPAse_ATP-bd"/>
</dbReference>
<feature type="binding site" evidence="19">
    <location>
        <position position="176"/>
    </location>
    <ligand>
        <name>ATP</name>
        <dbReference type="ChEBI" id="CHEBI:30616"/>
        <label>1</label>
    </ligand>
</feature>
<dbReference type="HAMAP" id="MF_01210_B">
    <property type="entry name" value="CPSase_L_chain_B"/>
    <property type="match status" value="1"/>
</dbReference>
<feature type="binding site" evidence="19">
    <location>
        <position position="299"/>
    </location>
    <ligand>
        <name>Mg(2+)</name>
        <dbReference type="ChEBI" id="CHEBI:18420"/>
        <label>1</label>
    </ligand>
</feature>
<evidence type="ECO:0000256" key="5">
    <source>
        <dbReference type="ARBA" id="ARBA00022571"/>
    </source>
</evidence>
<keyword evidence="8" id="KW-0479">Metal-binding</keyword>
<dbReference type="EC" id="6.3.4.16" evidence="19"/>
<feature type="binding site" evidence="19">
    <location>
        <position position="876"/>
    </location>
    <ligand>
        <name>Mn(2+)</name>
        <dbReference type="ChEBI" id="CHEBI:29035"/>
        <label>3</label>
    </ligand>
</feature>
<dbReference type="InterPro" id="IPR036897">
    <property type="entry name" value="CarbamoylP_synth_lsu_oligo_sf"/>
</dbReference>
<dbReference type="GO" id="GO:0044205">
    <property type="term" value="P:'de novo' UMP biosynthetic process"/>
    <property type="evidence" value="ECO:0007669"/>
    <property type="project" value="UniProtKB-UniRule"/>
</dbReference>
<evidence type="ECO:0000256" key="17">
    <source>
        <dbReference type="ARBA" id="ARBA00057223"/>
    </source>
</evidence>
<dbReference type="Pfam" id="PF25596">
    <property type="entry name" value="CPSase_L_D1"/>
    <property type="match status" value="2"/>
</dbReference>
<evidence type="ECO:0000256" key="7">
    <source>
        <dbReference type="ARBA" id="ARBA00022605"/>
    </source>
</evidence>
<dbReference type="RefSeq" id="WP_129926341.1">
    <property type="nucleotide sequence ID" value="NZ_SEOO01000011.1"/>
</dbReference>
<keyword evidence="11 19" id="KW-0067">ATP-binding</keyword>
<keyword evidence="9 19" id="KW-0677">Repeat</keyword>
<dbReference type="InterPro" id="IPR033937">
    <property type="entry name" value="MGS_CPS_CarB"/>
</dbReference>
<dbReference type="SMART" id="SM01096">
    <property type="entry name" value="CPSase_L_D3"/>
    <property type="match status" value="1"/>
</dbReference>
<feature type="binding site" evidence="19">
    <location>
        <position position="876"/>
    </location>
    <ligand>
        <name>Mn(2+)</name>
        <dbReference type="ChEBI" id="CHEBI:29035"/>
        <label>4</label>
    </ligand>
</feature>
<feature type="binding site" evidence="19">
    <location>
        <position position="821"/>
    </location>
    <ligand>
        <name>ATP</name>
        <dbReference type="ChEBI" id="CHEBI:30616"/>
        <label>2</label>
    </ligand>
</feature>
<reference evidence="22 23" key="1">
    <citation type="submission" date="2019-02" db="EMBL/GenBank/DDBJ databases">
        <authorList>
            <person name="Feng G."/>
        </authorList>
    </citation>
    <scope>NUCLEOTIDE SEQUENCE [LARGE SCALE GENOMIC DNA]</scope>
    <source>
        <strain evidence="22 23">CCTCC AB 2011146</strain>
    </source>
</reference>
<keyword evidence="7 19" id="KW-0028">Amino-acid biosynthesis</keyword>
<dbReference type="InterPro" id="IPR005483">
    <property type="entry name" value="CPSase_dom"/>
</dbReference>
<evidence type="ECO:0000256" key="3">
    <source>
        <dbReference type="ARBA" id="ARBA00005077"/>
    </source>
</evidence>
<evidence type="ECO:0000256" key="2">
    <source>
        <dbReference type="ARBA" id="ARBA00004812"/>
    </source>
</evidence>
<accession>A0A8G1ZGT8</accession>
<dbReference type="PROSITE" id="PS00867">
    <property type="entry name" value="CPSASE_2"/>
    <property type="match status" value="2"/>
</dbReference>
<dbReference type="OrthoDB" id="9804197at2"/>
<feature type="binding site" evidence="19">
    <location>
        <position position="285"/>
    </location>
    <ligand>
        <name>ATP</name>
        <dbReference type="ChEBI" id="CHEBI:30616"/>
        <label>1</label>
    </ligand>
</feature>
<dbReference type="PROSITE" id="PS51855">
    <property type="entry name" value="MGS"/>
    <property type="match status" value="1"/>
</dbReference>
<keyword evidence="5 19" id="KW-0055">Arginine biosynthesis</keyword>
<feature type="binding site" evidence="19">
    <location>
        <position position="299"/>
    </location>
    <ligand>
        <name>Mn(2+)</name>
        <dbReference type="ChEBI" id="CHEBI:29035"/>
        <label>1</label>
    </ligand>
</feature>
<feature type="binding site" evidence="19">
    <location>
        <position position="241"/>
    </location>
    <ligand>
        <name>ATP</name>
        <dbReference type="ChEBI" id="CHEBI:30616"/>
        <label>1</label>
    </ligand>
</feature>
<dbReference type="NCBIfam" id="TIGR01369">
    <property type="entry name" value="CPSaseII_lrg"/>
    <property type="match status" value="1"/>
</dbReference>
<feature type="binding site" evidence="19">
    <location>
        <position position="864"/>
    </location>
    <ligand>
        <name>Mg(2+)</name>
        <dbReference type="ChEBI" id="CHEBI:18420"/>
        <label>3</label>
    </ligand>
</feature>
<dbReference type="SUPFAM" id="SSF48108">
    <property type="entry name" value="Carbamoyl phosphate synthetase, large subunit connection domain"/>
    <property type="match status" value="1"/>
</dbReference>
<dbReference type="SUPFAM" id="SSF52440">
    <property type="entry name" value="PreATP-grasp domain"/>
    <property type="match status" value="2"/>
</dbReference>
<feature type="binding site" evidence="19">
    <location>
        <position position="215"/>
    </location>
    <ligand>
        <name>ATP</name>
        <dbReference type="ChEBI" id="CHEBI:30616"/>
        <label>1</label>
    </ligand>
</feature>
<dbReference type="GO" id="GO:0006541">
    <property type="term" value="P:glutamine metabolic process"/>
    <property type="evidence" value="ECO:0007669"/>
    <property type="project" value="TreeGrafter"/>
</dbReference>
<dbReference type="FunFam" id="1.10.1030.10:FF:000002">
    <property type="entry name" value="Carbamoyl-phosphate synthase large chain"/>
    <property type="match status" value="1"/>
</dbReference>
<dbReference type="SMART" id="SM00851">
    <property type="entry name" value="MGS"/>
    <property type="match status" value="1"/>
</dbReference>
<keyword evidence="6 19" id="KW-0436">Ligase</keyword>
<evidence type="ECO:0000313" key="22">
    <source>
        <dbReference type="EMBL" id="RYM11766.1"/>
    </source>
</evidence>
<feature type="binding site" evidence="19">
    <location>
        <position position="824"/>
    </location>
    <ligand>
        <name>ATP</name>
        <dbReference type="ChEBI" id="CHEBI:30616"/>
        <label>2</label>
    </ligand>
</feature>
<feature type="region of interest" description="Carboxyphosphate synthetic domain" evidence="19">
    <location>
        <begin position="1"/>
        <end position="402"/>
    </location>
</feature>
<feature type="binding site" evidence="19">
    <location>
        <position position="242"/>
    </location>
    <ligand>
        <name>ATP</name>
        <dbReference type="ChEBI" id="CHEBI:30616"/>
        <label>1</label>
    </ligand>
</feature>
<evidence type="ECO:0000256" key="10">
    <source>
        <dbReference type="ARBA" id="ARBA00022741"/>
    </source>
</evidence>
<dbReference type="InterPro" id="IPR005480">
    <property type="entry name" value="CPSase_lsu_oligo"/>
</dbReference>
<protein>
    <recommendedName>
        <fullName evidence="19">Carbamoyl phosphate synthase large chain</fullName>
        <ecNumber evidence="19">6.3.4.16</ecNumber>
        <ecNumber evidence="19">6.3.5.5</ecNumber>
    </recommendedName>
    <alternativeName>
        <fullName evidence="19">Carbamoyl phosphate synthetase ammonia chain</fullName>
    </alternativeName>
</protein>
<feature type="binding site" evidence="19">
    <location>
        <position position="878"/>
    </location>
    <ligand>
        <name>Mn(2+)</name>
        <dbReference type="ChEBI" id="CHEBI:29035"/>
        <label>4</label>
    </ligand>
</feature>
<evidence type="ECO:0000256" key="6">
    <source>
        <dbReference type="ARBA" id="ARBA00022598"/>
    </source>
</evidence>
<evidence type="ECO:0000256" key="14">
    <source>
        <dbReference type="ARBA" id="ARBA00023211"/>
    </source>
</evidence>
<feature type="binding site" evidence="19">
    <location>
        <position position="864"/>
    </location>
    <ligand>
        <name>ATP</name>
        <dbReference type="ChEBI" id="CHEBI:30616"/>
        <label>2</label>
    </ligand>
</feature>
<feature type="binding site" evidence="19">
    <location>
        <position position="750"/>
    </location>
    <ligand>
        <name>ATP</name>
        <dbReference type="ChEBI" id="CHEBI:30616"/>
        <label>2</label>
    </ligand>
</feature>
<dbReference type="GO" id="GO:0005737">
    <property type="term" value="C:cytoplasm"/>
    <property type="evidence" value="ECO:0007669"/>
    <property type="project" value="TreeGrafter"/>
</dbReference>
<dbReference type="Gene3D" id="1.10.1030.10">
    <property type="entry name" value="Carbamoyl-phosphate synthetase, large subunit oligomerisation domain"/>
    <property type="match status" value="1"/>
</dbReference>
<dbReference type="PROSITE" id="PS50975">
    <property type="entry name" value="ATP_GRASP"/>
    <property type="match status" value="2"/>
</dbReference>
<evidence type="ECO:0000256" key="11">
    <source>
        <dbReference type="ARBA" id="ARBA00022840"/>
    </source>
</evidence>
<dbReference type="Pfam" id="PF02787">
    <property type="entry name" value="CPSase_L_D3"/>
    <property type="match status" value="1"/>
</dbReference>
<dbReference type="InterPro" id="IPR006275">
    <property type="entry name" value="CPSase_lsu"/>
</dbReference>
<feature type="binding site" evidence="19">
    <location>
        <position position="301"/>
    </location>
    <ligand>
        <name>Mg(2+)</name>
        <dbReference type="ChEBI" id="CHEBI:18420"/>
        <label>2</label>
    </ligand>
</feature>
<dbReference type="GO" id="GO:0046872">
    <property type="term" value="F:metal ion binding"/>
    <property type="evidence" value="ECO:0007669"/>
    <property type="project" value="UniProtKB-KW"/>
</dbReference>
<dbReference type="UniPathway" id="UPA00070">
    <property type="reaction ID" value="UER00115"/>
</dbReference>
<feature type="binding site" evidence="19">
    <location>
        <position position="169"/>
    </location>
    <ligand>
        <name>ATP</name>
        <dbReference type="ChEBI" id="CHEBI:30616"/>
        <label>1</label>
    </ligand>
</feature>
<feature type="binding site" evidence="19">
    <location>
        <position position="789"/>
    </location>
    <ligand>
        <name>ATP</name>
        <dbReference type="ChEBI" id="CHEBI:30616"/>
        <label>2</label>
    </ligand>
</feature>
<feature type="domain" description="ATP-grasp" evidence="20">
    <location>
        <begin position="133"/>
        <end position="328"/>
    </location>
</feature>
<dbReference type="FunFam" id="3.40.50.20:FF:000001">
    <property type="entry name" value="Carbamoyl-phosphate synthase large chain"/>
    <property type="match status" value="1"/>
</dbReference>
<keyword evidence="14" id="KW-0464">Manganese</keyword>
<dbReference type="InterPro" id="IPR011607">
    <property type="entry name" value="MGS-like_dom"/>
</dbReference>
<organism evidence="22 23">
    <name type="scientific">Sphingobium cupriresistens</name>
    <dbReference type="NCBI Taxonomy" id="1132417"/>
    <lineage>
        <taxon>Bacteria</taxon>
        <taxon>Pseudomonadati</taxon>
        <taxon>Pseudomonadota</taxon>
        <taxon>Alphaproteobacteria</taxon>
        <taxon>Sphingomonadales</taxon>
        <taxon>Sphingomonadaceae</taxon>
        <taxon>Sphingobium</taxon>
    </lineage>
</organism>
<dbReference type="GO" id="GO:0004088">
    <property type="term" value="F:carbamoyl-phosphate synthase (glutamine-hydrolyzing) activity"/>
    <property type="evidence" value="ECO:0007669"/>
    <property type="project" value="UniProtKB-UniRule"/>
</dbReference>
<dbReference type="EC" id="6.3.5.5" evidence="19"/>
<comment type="pathway">
    <text evidence="3 19">Amino-acid biosynthesis; L-arginine biosynthesis; carbamoyl phosphate from bicarbonate: step 1/1.</text>
</comment>
<keyword evidence="12" id="KW-0460">Magnesium</keyword>
<dbReference type="Gene3D" id="3.40.50.20">
    <property type="match status" value="2"/>
</dbReference>
<dbReference type="PANTHER" id="PTHR11405">
    <property type="entry name" value="CARBAMOYLTRANSFERASE FAMILY MEMBER"/>
    <property type="match status" value="1"/>
</dbReference>
<sequence length="1111" mass="119645">MPKRTDISSILIIGAGPIIIGQACEFDYSGTQAVKALKEEGYRIILVNSNPATIMTDPEFADATYVEPITPDIVAKIIEKERPDAVLPTMGGQTALNTALALFNDGTLEKYGVQMIGADAEAIDKAEDRIKFRDAMDKIGLESARSRIAHTMEEALEGLEFTGLPSIIRPSFTMGGTGGGIAYNRDEFMTIVRGGLDASPTTEVLIEESLLGWKEYEMEVVRDRNDNCIIICSIENVDPMGVHTGDSITVAPALTLTDKEYQIMRNASIAVLREIGVETGGSNVQFAVNPKDGRLVVIEMNPRVSRSSALASKATGFPIAKVAAKLAVGYTLDEITNDITGATPASFEPTIDYVVTKIPRFAFEKFKGAEPLLGTAMKSVGEVMAIGRNIHESMQKALRGLETGLSGFNTVDHLVGAPKDDIVAALAQPTPDRLLVAAQALREGLSVQEIHNIAKFDPWFLERIKEIVDAEGEVLANGLPRDADGMRHLKAMGFSDKRLAWLALKSANLAGNERGIARGSGLIHEAVKAMTGGVTEDEVRKLRHKLGVRPVFKRIDTCAAEFEAKTPYMYSTYEAPMFGEAENESAPTDREKVVILGGGPNRIGQGIEFDYCCVHACFALSEVGYETIMINCNPETVSTDYDTSDRLYFEPLTAEDVLEILNVEMSNGTLKGVIVQFGGQTPLKLAQALEDAGIPILGTSPDAIDLAEDRERFAALIDKLKLRQPANGIARSREEAIAVANRIGYPVLMRPSYVLGGRAMEIVDGQAQLEEYITTAVKVSGDSPVLIDQYLRDAIEVDVDALCDGDDVVVAGVLQHIEEAGVHSGDSACSLPPYSLSDGIIAEIERQTEVLAHALSVRGLMNIQFAVKDGIVYLIEVNPRASRTVPFVAKAIGTPIAKIASRVMAGEKIKDLPKIDRNAISHVAVKEAVFPFGRFPGVDPVLSPEMKSTGEVMGIDSNFATAFAKAQIGAGTMLPTEGTVFISLKDSDKPVILPAARKLVDMGFRLIATGGTAQYLGEQGIAVQRVNKVAEGRPHIVDKISDGDVQLIFNTTEGWQSLKDSKAIRISALRHKVASFTTAAASVAAADAIEALRGHALEVRSLQSYYPLSQA</sequence>
<dbReference type="SUPFAM" id="SSF52335">
    <property type="entry name" value="Methylglyoxal synthase-like"/>
    <property type="match status" value="1"/>
</dbReference>
<dbReference type="Gene3D" id="3.30.470.20">
    <property type="entry name" value="ATP-grasp fold, B domain"/>
    <property type="match status" value="2"/>
</dbReference>
<feature type="binding site" evidence="19">
    <location>
        <position position="285"/>
    </location>
    <ligand>
        <name>Mn(2+)</name>
        <dbReference type="ChEBI" id="CHEBI:29035"/>
        <label>1</label>
    </ligand>
</feature>
<dbReference type="FunFam" id="3.30.470.20:FF:000013">
    <property type="entry name" value="Carbamoyl-phosphate synthase large chain"/>
    <property type="match status" value="1"/>
</dbReference>
<dbReference type="CDD" id="cd01424">
    <property type="entry name" value="MGS_CPS_II"/>
    <property type="match status" value="1"/>
</dbReference>
<keyword evidence="10 19" id="KW-0547">Nucleotide-binding</keyword>
<comment type="function">
    <text evidence="17 19">Large subunit of the glutamine-dependent carbamoyl phosphate synthetase (CPSase). CPSase catalyzes the formation of carbamoyl phosphate from the ammonia moiety of glutamine, carbonate, and phosphate donated by ATP, constituting the first step of 2 biosynthetic pathways, one leading to arginine and/or urea and the other to pyrimidine nucleotides. The large subunit (synthetase) binds the substrates ammonia (free or transferred from glutamine from the small subunit), hydrogencarbonate and ATP and carries out an ATP-coupled ligase reaction, activating hydrogencarbonate by forming carboxy phosphate which reacts with ammonia to form carbamoyl phosphate.</text>
</comment>
<comment type="cofactor">
    <cofactor evidence="19">
        <name>Mg(2+)</name>
        <dbReference type="ChEBI" id="CHEBI:18420"/>
    </cofactor>
    <cofactor evidence="19">
        <name>Mn(2+)</name>
        <dbReference type="ChEBI" id="CHEBI:29035"/>
    </cofactor>
    <text evidence="19">Binds 4 Mg(2+) or Mn(2+) ions per subunit.</text>
</comment>
<dbReference type="InterPro" id="IPR016185">
    <property type="entry name" value="PreATP-grasp_dom_sf"/>
</dbReference>
<evidence type="ECO:0000256" key="18">
    <source>
        <dbReference type="ARBA" id="ARBA00062056"/>
    </source>
</evidence>
<dbReference type="GO" id="GO:0004087">
    <property type="term" value="F:carbamoyl-phosphate synthase (ammonia) activity"/>
    <property type="evidence" value="ECO:0007669"/>
    <property type="project" value="UniProtKB-EC"/>
</dbReference>
<dbReference type="GO" id="GO:0006526">
    <property type="term" value="P:L-arginine biosynthetic process"/>
    <property type="evidence" value="ECO:0007669"/>
    <property type="project" value="UniProtKB-UniRule"/>
</dbReference>
<feature type="binding site" evidence="19">
    <location>
        <position position="822"/>
    </location>
    <ligand>
        <name>ATP</name>
        <dbReference type="ChEBI" id="CHEBI:30616"/>
        <label>2</label>
    </ligand>
</feature>
<comment type="pathway">
    <text evidence="2 19">Pyrimidine metabolism; UMP biosynthesis via de novo pathway; (S)-dihydroorotate from bicarbonate: step 1/3.</text>
</comment>
<dbReference type="NCBIfam" id="NF003671">
    <property type="entry name" value="PRK05294.1"/>
    <property type="match status" value="1"/>
</dbReference>
<evidence type="ECO:0000256" key="15">
    <source>
        <dbReference type="ARBA" id="ARBA00047359"/>
    </source>
</evidence>
<feature type="binding site" evidence="19">
    <location>
        <position position="208"/>
    </location>
    <ligand>
        <name>ATP</name>
        <dbReference type="ChEBI" id="CHEBI:30616"/>
        <label>1</label>
    </ligand>
</feature>
<dbReference type="InterPro" id="IPR011761">
    <property type="entry name" value="ATP-grasp"/>
</dbReference>
<dbReference type="FunFam" id="3.30.470.20:FF:000007">
    <property type="entry name" value="Carbamoyl-phosphate synthase large chain"/>
    <property type="match status" value="1"/>
</dbReference>
<dbReference type="InterPro" id="IPR058047">
    <property type="entry name" value="CPSase_preATP-grasp"/>
</dbReference>
<dbReference type="EMBL" id="SEOO01000011">
    <property type="protein sequence ID" value="RYM11766.1"/>
    <property type="molecule type" value="Genomic_DNA"/>
</dbReference>
<feature type="binding site" evidence="19">
    <location>
        <position position="864"/>
    </location>
    <ligand>
        <name>Mn(2+)</name>
        <dbReference type="ChEBI" id="CHEBI:29035"/>
        <label>3</label>
    </ligand>
</feature>
<dbReference type="PANTHER" id="PTHR11405:SF53">
    <property type="entry name" value="CARBAMOYL-PHOSPHATE SYNTHASE [AMMONIA], MITOCHONDRIAL"/>
    <property type="match status" value="1"/>
</dbReference>
<evidence type="ECO:0000256" key="4">
    <source>
        <dbReference type="ARBA" id="ARBA00009799"/>
    </source>
</evidence>